<evidence type="ECO:0000313" key="2">
    <source>
        <dbReference type="Proteomes" id="UP001565220"/>
    </source>
</evidence>
<dbReference type="Gene3D" id="3.90.226.10">
    <property type="entry name" value="2-enoyl-CoA Hydratase, Chain A, domain 1"/>
    <property type="match status" value="1"/>
</dbReference>
<accession>A0ABV4E0U5</accession>
<dbReference type="InterPro" id="IPR029045">
    <property type="entry name" value="ClpP/crotonase-like_dom_sf"/>
</dbReference>
<dbReference type="InterPro" id="IPR001753">
    <property type="entry name" value="Enoyl-CoA_hydra/iso"/>
</dbReference>
<dbReference type="EMBL" id="JBGFFE010000029">
    <property type="protein sequence ID" value="MEY8764778.1"/>
    <property type="molecule type" value="Genomic_DNA"/>
</dbReference>
<evidence type="ECO:0000313" key="1">
    <source>
        <dbReference type="EMBL" id="MEY8764778.1"/>
    </source>
</evidence>
<comment type="caution">
    <text evidence="1">The sequence shown here is derived from an EMBL/GenBank/DDBJ whole genome shotgun (WGS) entry which is preliminary data.</text>
</comment>
<reference evidence="1 2" key="1">
    <citation type="submission" date="2024-08" db="EMBL/GenBank/DDBJ databases">
        <title>Clostridium lapicellarii sp. nov., and Clostridium renhuaiense sp. nov., two species isolated from the mud in a fermentation cellar used for producing sauce-flavour Chinese liquors.</title>
        <authorList>
            <person name="Yang F."/>
            <person name="Wang H."/>
            <person name="Chen L.Q."/>
            <person name="Zhou N."/>
            <person name="Lu J.J."/>
            <person name="Pu X.X."/>
            <person name="Wan B."/>
            <person name="Wang L."/>
            <person name="Liu S.J."/>
        </authorList>
    </citation>
    <scope>NUCLEOTIDE SEQUENCE [LARGE SCALE GENOMIC DNA]</scope>
    <source>
        <strain evidence="1 2">MT-113</strain>
    </source>
</reference>
<dbReference type="SUPFAM" id="SSF52096">
    <property type="entry name" value="ClpP/crotonase"/>
    <property type="match status" value="1"/>
</dbReference>
<sequence length="77" mass="8960">MTTQEAKELGIVYQVTTVDKLEEATMKLAKKLACGPSIAYSYMKDMLYQTSFNDFEEFLKMETDAAKCIFQNFLYYQ</sequence>
<dbReference type="RefSeq" id="WP_369869365.1">
    <property type="nucleotide sequence ID" value="NZ_JBGFFE010000029.1"/>
</dbReference>
<gene>
    <name evidence="1" type="ORF">AB8S09_14230</name>
</gene>
<name>A0ABV4E0U5_9CLOT</name>
<keyword evidence="2" id="KW-1185">Reference proteome</keyword>
<protein>
    <submittedName>
        <fullName evidence="1">Enoyl-CoA hydratase-related protein</fullName>
    </submittedName>
</protein>
<proteinExistence type="predicted"/>
<dbReference type="Pfam" id="PF00378">
    <property type="entry name" value="ECH_1"/>
    <property type="match status" value="1"/>
</dbReference>
<organism evidence="1 2">
    <name type="scientific">Clostridium lapidicellarium</name>
    <dbReference type="NCBI Taxonomy" id="3240931"/>
    <lineage>
        <taxon>Bacteria</taxon>
        <taxon>Bacillati</taxon>
        <taxon>Bacillota</taxon>
        <taxon>Clostridia</taxon>
        <taxon>Eubacteriales</taxon>
        <taxon>Clostridiaceae</taxon>
        <taxon>Clostridium</taxon>
    </lineage>
</organism>
<dbReference type="Proteomes" id="UP001565220">
    <property type="component" value="Unassembled WGS sequence"/>
</dbReference>